<evidence type="ECO:0000256" key="2">
    <source>
        <dbReference type="ARBA" id="ARBA00007069"/>
    </source>
</evidence>
<feature type="transmembrane region" description="Helical" evidence="8">
    <location>
        <begin position="100"/>
        <end position="120"/>
    </location>
</feature>
<evidence type="ECO:0000256" key="1">
    <source>
        <dbReference type="ARBA" id="ARBA00004651"/>
    </source>
</evidence>
<dbReference type="InterPro" id="IPR051789">
    <property type="entry name" value="Bact_Polyamine_Transport"/>
</dbReference>
<comment type="similarity">
    <text evidence="2">Belongs to the binding-protein-dependent transport system permease family. CysTW subfamily.</text>
</comment>
<comment type="subcellular location">
    <subcellularLocation>
        <location evidence="1 8">Cell membrane</location>
        <topology evidence="1 8">Multi-pass membrane protein</topology>
    </subcellularLocation>
</comment>
<gene>
    <name evidence="10" type="ORF">ACETWP_16200</name>
</gene>
<accession>A0ABV4URR3</accession>
<evidence type="ECO:0000256" key="5">
    <source>
        <dbReference type="ARBA" id="ARBA00022692"/>
    </source>
</evidence>
<feature type="transmembrane region" description="Helical" evidence="8">
    <location>
        <begin position="69"/>
        <end position="88"/>
    </location>
</feature>
<dbReference type="Pfam" id="PF00528">
    <property type="entry name" value="BPD_transp_1"/>
    <property type="match status" value="1"/>
</dbReference>
<evidence type="ECO:0000259" key="9">
    <source>
        <dbReference type="PROSITE" id="PS50928"/>
    </source>
</evidence>
<evidence type="ECO:0000256" key="7">
    <source>
        <dbReference type="ARBA" id="ARBA00023136"/>
    </source>
</evidence>
<evidence type="ECO:0000313" key="11">
    <source>
        <dbReference type="Proteomes" id="UP001575652"/>
    </source>
</evidence>
<sequence length="280" mass="29972">MRLSRSAKTVLGVITGLVLFFIYAPLLLVVVNSFNADRTFGWPPSGFTLEWWGRAFDSTGVREALATSLWVAVVSTVLSLVLGTLLSMALQRYRFFGREVVNLLVILPIALPGIVTGIALNNMFTTILGVPLSLWTVIVAHATFCMVTVFNNAIARLRRMSPGLEEASADLGAGVFTTFRLVTFPQLRSALLAGGLLAFALSFDEIIVTTFTIGAGETTLPIWILQNLFRPNQAPVVNVVAVVLILVSILPIWLAQRLSADSVGVGAASGRAAAKAAKKG</sequence>
<organism evidence="10 11">
    <name type="scientific">Arthrobacter halodurans</name>
    <dbReference type="NCBI Taxonomy" id="516699"/>
    <lineage>
        <taxon>Bacteria</taxon>
        <taxon>Bacillati</taxon>
        <taxon>Actinomycetota</taxon>
        <taxon>Actinomycetes</taxon>
        <taxon>Micrococcales</taxon>
        <taxon>Micrococcaceae</taxon>
        <taxon>Arthrobacter</taxon>
    </lineage>
</organism>
<evidence type="ECO:0000313" key="10">
    <source>
        <dbReference type="EMBL" id="MFB0836132.1"/>
    </source>
</evidence>
<dbReference type="EMBL" id="JBHDLJ010000018">
    <property type="protein sequence ID" value="MFB0836132.1"/>
    <property type="molecule type" value="Genomic_DNA"/>
</dbReference>
<evidence type="ECO:0000256" key="6">
    <source>
        <dbReference type="ARBA" id="ARBA00022989"/>
    </source>
</evidence>
<keyword evidence="4" id="KW-1003">Cell membrane</keyword>
<dbReference type="PANTHER" id="PTHR43848:SF2">
    <property type="entry name" value="PUTRESCINE TRANSPORT SYSTEM PERMEASE PROTEIN POTI"/>
    <property type="match status" value="1"/>
</dbReference>
<dbReference type="PROSITE" id="PS50928">
    <property type="entry name" value="ABC_TM1"/>
    <property type="match status" value="1"/>
</dbReference>
<keyword evidence="3 8" id="KW-0813">Transport</keyword>
<feature type="transmembrane region" description="Helical" evidence="8">
    <location>
        <begin position="132"/>
        <end position="154"/>
    </location>
</feature>
<dbReference type="PANTHER" id="PTHR43848">
    <property type="entry name" value="PUTRESCINE TRANSPORT SYSTEM PERMEASE PROTEIN POTI"/>
    <property type="match status" value="1"/>
</dbReference>
<evidence type="ECO:0000256" key="3">
    <source>
        <dbReference type="ARBA" id="ARBA00022448"/>
    </source>
</evidence>
<feature type="transmembrane region" description="Helical" evidence="8">
    <location>
        <begin position="190"/>
        <end position="215"/>
    </location>
</feature>
<dbReference type="InterPro" id="IPR035906">
    <property type="entry name" value="MetI-like_sf"/>
</dbReference>
<proteinExistence type="inferred from homology"/>
<evidence type="ECO:0000256" key="4">
    <source>
        <dbReference type="ARBA" id="ARBA00022475"/>
    </source>
</evidence>
<comment type="caution">
    <text evidence="10">The sequence shown here is derived from an EMBL/GenBank/DDBJ whole genome shotgun (WGS) entry which is preliminary data.</text>
</comment>
<keyword evidence="11" id="KW-1185">Reference proteome</keyword>
<feature type="transmembrane region" description="Helical" evidence="8">
    <location>
        <begin position="235"/>
        <end position="254"/>
    </location>
</feature>
<dbReference type="InterPro" id="IPR000515">
    <property type="entry name" value="MetI-like"/>
</dbReference>
<dbReference type="Proteomes" id="UP001575652">
    <property type="component" value="Unassembled WGS sequence"/>
</dbReference>
<reference evidence="10 11" key="1">
    <citation type="submission" date="2024-09" db="EMBL/GenBank/DDBJ databases">
        <authorList>
            <person name="Salinas-Garcia M.A."/>
            <person name="Prieme A."/>
        </authorList>
    </citation>
    <scope>NUCLEOTIDE SEQUENCE [LARGE SCALE GENOMIC DNA]</scope>
    <source>
        <strain evidence="10 11">DSM 21081</strain>
    </source>
</reference>
<dbReference type="SUPFAM" id="SSF161098">
    <property type="entry name" value="MetI-like"/>
    <property type="match status" value="1"/>
</dbReference>
<feature type="transmembrane region" description="Helical" evidence="8">
    <location>
        <begin position="12"/>
        <end position="34"/>
    </location>
</feature>
<keyword evidence="5 8" id="KW-0812">Transmembrane</keyword>
<keyword evidence="6 8" id="KW-1133">Transmembrane helix</keyword>
<protein>
    <submittedName>
        <fullName evidence="10">ABC transporter permease</fullName>
    </submittedName>
</protein>
<keyword evidence="7 8" id="KW-0472">Membrane</keyword>
<name>A0ABV4URR3_9MICC</name>
<dbReference type="CDD" id="cd06261">
    <property type="entry name" value="TM_PBP2"/>
    <property type="match status" value="1"/>
</dbReference>
<evidence type="ECO:0000256" key="8">
    <source>
        <dbReference type="RuleBase" id="RU363032"/>
    </source>
</evidence>
<feature type="domain" description="ABC transmembrane type-1" evidence="9">
    <location>
        <begin position="65"/>
        <end position="255"/>
    </location>
</feature>
<dbReference type="RefSeq" id="WP_373973307.1">
    <property type="nucleotide sequence ID" value="NZ_JBHDLJ010000018.1"/>
</dbReference>
<dbReference type="Gene3D" id="1.10.3720.10">
    <property type="entry name" value="MetI-like"/>
    <property type="match status" value="1"/>
</dbReference>